<organism evidence="3 4">
    <name type="scientific">Methanocella conradii (strain DSM 24694 / JCM 17849 / CGMCC 1.5162 / HZ254)</name>
    <dbReference type="NCBI Taxonomy" id="1041930"/>
    <lineage>
        <taxon>Archaea</taxon>
        <taxon>Methanobacteriati</taxon>
        <taxon>Methanobacteriota</taxon>
        <taxon>Stenosarchaea group</taxon>
        <taxon>Methanomicrobia</taxon>
        <taxon>Methanocellales</taxon>
        <taxon>Methanocellaceae</taxon>
        <taxon>Methanocella</taxon>
    </lineage>
</organism>
<keyword evidence="2" id="KW-1133">Transmembrane helix</keyword>
<dbReference type="GeneID" id="11971382"/>
<feature type="transmembrane region" description="Helical" evidence="2">
    <location>
        <begin position="21"/>
        <end position="41"/>
    </location>
</feature>
<name>H8I9G5_METCZ</name>
<dbReference type="RefSeq" id="WP_014405847.1">
    <property type="nucleotide sequence ID" value="NC_017034.1"/>
</dbReference>
<protein>
    <submittedName>
        <fullName evidence="3">Uncharacterized protein</fullName>
    </submittedName>
</protein>
<keyword evidence="2" id="KW-0812">Transmembrane</keyword>
<proteinExistence type="predicted"/>
<dbReference type="AlphaFoldDB" id="H8I9G5"/>
<accession>H8I9G5</accession>
<sequence length="209" mass="22871">MSSGRSLSRGGFSPSGSLTNVLVVALVVIVLLLCAGVFLLYNQEKGASNDARIARDALNTMNMSYNDLSNKYAALAANCSELKERYDLLQGQYDNVSSNYAALKNQSDTMMVKLGEFLESDPTVAYNYEILLAERENNTTVQVLTVNVYNVCNKDMGDVNVKVTIRSMADNSTGELVKTIKGMPSLSKRSVEWELDSLSRVQSVWVGLG</sequence>
<reference evidence="3 4" key="1">
    <citation type="journal article" date="2012" name="J. Bacteriol.">
        <title>Complete genome sequence of a thermophilic methanogen, Methanocella conradii HZ254, isolated from Chinese rice field soil.</title>
        <authorList>
            <person name="Lu Z."/>
            <person name="Lu Y."/>
        </authorList>
    </citation>
    <scope>NUCLEOTIDE SEQUENCE [LARGE SCALE GENOMIC DNA]</scope>
    <source>
        <strain evidence="4">DSM 24694 / JCM 17849 / CGMCC 1.5162 / HZ254</strain>
    </source>
</reference>
<dbReference type="OrthoDB" id="383313at2157"/>
<dbReference type="EMBL" id="CP003243">
    <property type="protein sequence ID" value="AFD00010.1"/>
    <property type="molecule type" value="Genomic_DNA"/>
</dbReference>
<evidence type="ECO:0000313" key="3">
    <source>
        <dbReference type="EMBL" id="AFD00010.1"/>
    </source>
</evidence>
<dbReference type="STRING" id="1041930.Mtc_1256"/>
<keyword evidence="2" id="KW-0472">Membrane</keyword>
<dbReference type="eggNOG" id="arCOG11277">
    <property type="taxonomic scope" value="Archaea"/>
</dbReference>
<keyword evidence="1" id="KW-0175">Coiled coil</keyword>
<keyword evidence="4" id="KW-1185">Reference proteome</keyword>
<feature type="coiled-coil region" evidence="1">
    <location>
        <begin position="65"/>
        <end position="106"/>
    </location>
</feature>
<gene>
    <name evidence="3" type="ordered locus">Mtc_1256</name>
</gene>
<dbReference type="HOGENOM" id="CLU_1313126_0_0_2"/>
<evidence type="ECO:0000313" key="4">
    <source>
        <dbReference type="Proteomes" id="UP000005233"/>
    </source>
</evidence>
<dbReference type="KEGG" id="mez:Mtc_1256"/>
<dbReference type="Proteomes" id="UP000005233">
    <property type="component" value="Chromosome"/>
</dbReference>
<evidence type="ECO:0000256" key="2">
    <source>
        <dbReference type="SAM" id="Phobius"/>
    </source>
</evidence>
<evidence type="ECO:0000256" key="1">
    <source>
        <dbReference type="SAM" id="Coils"/>
    </source>
</evidence>